<gene>
    <name evidence="2" type="ORF">ANN_19354</name>
</gene>
<protein>
    <recommendedName>
        <fullName evidence="1">Tc1-like transposase DDE domain-containing protein</fullName>
    </recommendedName>
</protein>
<name>A0ABQ8SA16_PERAM</name>
<organism evidence="2 3">
    <name type="scientific">Periplaneta americana</name>
    <name type="common">American cockroach</name>
    <name type="synonym">Blatta americana</name>
    <dbReference type="NCBI Taxonomy" id="6978"/>
    <lineage>
        <taxon>Eukaryota</taxon>
        <taxon>Metazoa</taxon>
        <taxon>Ecdysozoa</taxon>
        <taxon>Arthropoda</taxon>
        <taxon>Hexapoda</taxon>
        <taxon>Insecta</taxon>
        <taxon>Pterygota</taxon>
        <taxon>Neoptera</taxon>
        <taxon>Polyneoptera</taxon>
        <taxon>Dictyoptera</taxon>
        <taxon>Blattodea</taxon>
        <taxon>Blattoidea</taxon>
        <taxon>Blattidae</taxon>
        <taxon>Blattinae</taxon>
        <taxon>Periplaneta</taxon>
    </lineage>
</organism>
<dbReference type="Gene3D" id="3.30.420.10">
    <property type="entry name" value="Ribonuclease H-like superfamily/Ribonuclease H"/>
    <property type="match status" value="1"/>
</dbReference>
<sequence>MWHKVSFPGFGDGSKTQEICTVNAQRYRDEVLERHVLLFRGAVGPHFIFIDDNARPHRANPVDEYHEGEDIRRRDWPAMSPDLNSIDHVWYALGRRVATDQPPPRTLPALHNVLPQEWEQLSAELLNHLIEGMPQRCDACVAMKGNHTPY</sequence>
<evidence type="ECO:0000313" key="2">
    <source>
        <dbReference type="EMBL" id="KAJ4430763.1"/>
    </source>
</evidence>
<reference evidence="2 3" key="1">
    <citation type="journal article" date="2022" name="Allergy">
        <title>Genome assembly and annotation of Periplaneta americana reveal a comprehensive cockroach allergen profile.</title>
        <authorList>
            <person name="Wang L."/>
            <person name="Xiong Q."/>
            <person name="Saelim N."/>
            <person name="Wang L."/>
            <person name="Nong W."/>
            <person name="Wan A.T."/>
            <person name="Shi M."/>
            <person name="Liu X."/>
            <person name="Cao Q."/>
            <person name="Hui J.H.L."/>
            <person name="Sookrung N."/>
            <person name="Leung T.F."/>
            <person name="Tungtrongchitr A."/>
            <person name="Tsui S.K.W."/>
        </authorList>
    </citation>
    <scope>NUCLEOTIDE SEQUENCE [LARGE SCALE GENOMIC DNA]</scope>
    <source>
        <strain evidence="2">PWHHKU_190912</strain>
    </source>
</reference>
<comment type="caution">
    <text evidence="2">The sequence shown here is derived from an EMBL/GenBank/DDBJ whole genome shotgun (WGS) entry which is preliminary data.</text>
</comment>
<dbReference type="InterPro" id="IPR036397">
    <property type="entry name" value="RNaseH_sf"/>
</dbReference>
<evidence type="ECO:0000313" key="3">
    <source>
        <dbReference type="Proteomes" id="UP001148838"/>
    </source>
</evidence>
<dbReference type="Proteomes" id="UP001148838">
    <property type="component" value="Unassembled WGS sequence"/>
</dbReference>
<feature type="domain" description="Tc1-like transposase DDE" evidence="1">
    <location>
        <begin position="16"/>
        <end position="99"/>
    </location>
</feature>
<dbReference type="Pfam" id="PF13358">
    <property type="entry name" value="DDE_3"/>
    <property type="match status" value="1"/>
</dbReference>
<dbReference type="InterPro" id="IPR038717">
    <property type="entry name" value="Tc1-like_DDE_dom"/>
</dbReference>
<dbReference type="EMBL" id="JAJSOF020000031">
    <property type="protein sequence ID" value="KAJ4430763.1"/>
    <property type="molecule type" value="Genomic_DNA"/>
</dbReference>
<evidence type="ECO:0000259" key="1">
    <source>
        <dbReference type="Pfam" id="PF13358"/>
    </source>
</evidence>
<keyword evidence="3" id="KW-1185">Reference proteome</keyword>
<accession>A0ABQ8SA16</accession>
<proteinExistence type="predicted"/>